<evidence type="ECO:0000313" key="1">
    <source>
        <dbReference type="EnsemblMetazoa" id="ASTEI09796-PA"/>
    </source>
</evidence>
<dbReference type="Proteomes" id="UP000076408">
    <property type="component" value="Unassembled WGS sequence"/>
</dbReference>
<dbReference type="VEuPathDB" id="VectorBase:ASTEI09796"/>
<reference evidence="1" key="2">
    <citation type="submission" date="2020-05" db="UniProtKB">
        <authorList>
            <consortium name="EnsemblMetazoa"/>
        </authorList>
    </citation>
    <scope>IDENTIFICATION</scope>
    <source>
        <strain evidence="1">Indian</strain>
    </source>
</reference>
<reference evidence="2" key="1">
    <citation type="journal article" date="2014" name="Genome Biol.">
        <title>Genome analysis of a major urban malaria vector mosquito, Anopheles stephensi.</title>
        <authorList>
            <person name="Jiang X."/>
            <person name="Peery A."/>
            <person name="Hall A.B."/>
            <person name="Sharma A."/>
            <person name="Chen X.G."/>
            <person name="Waterhouse R.M."/>
            <person name="Komissarov A."/>
            <person name="Riehle M.M."/>
            <person name="Shouche Y."/>
            <person name="Sharakhova M.V."/>
            <person name="Lawson D."/>
            <person name="Pakpour N."/>
            <person name="Arensburger P."/>
            <person name="Davidson V.L."/>
            <person name="Eiglmeier K."/>
            <person name="Emrich S."/>
            <person name="George P."/>
            <person name="Kennedy R.C."/>
            <person name="Mane S.P."/>
            <person name="Maslen G."/>
            <person name="Oringanje C."/>
            <person name="Qi Y."/>
            <person name="Settlage R."/>
            <person name="Tojo M."/>
            <person name="Tubio J.M."/>
            <person name="Unger M.F."/>
            <person name="Wang B."/>
            <person name="Vernick K.D."/>
            <person name="Ribeiro J.M."/>
            <person name="James A.A."/>
            <person name="Michel K."/>
            <person name="Riehle M.A."/>
            <person name="Luckhart S."/>
            <person name="Sharakhov I.V."/>
            <person name="Tu Z."/>
        </authorList>
    </citation>
    <scope>NUCLEOTIDE SEQUENCE [LARGE SCALE GENOMIC DNA]</scope>
    <source>
        <strain evidence="2">Indian</strain>
    </source>
</reference>
<dbReference type="EnsemblMetazoa" id="ASTEI09796-RA">
    <property type="protein sequence ID" value="ASTEI09796-PA"/>
    <property type="gene ID" value="ASTEI09796"/>
</dbReference>
<name>A0A182YMW0_ANOST</name>
<organism evidence="1 2">
    <name type="scientific">Anopheles stephensi</name>
    <name type="common">Indo-Pakistan malaria mosquito</name>
    <dbReference type="NCBI Taxonomy" id="30069"/>
    <lineage>
        <taxon>Eukaryota</taxon>
        <taxon>Metazoa</taxon>
        <taxon>Ecdysozoa</taxon>
        <taxon>Arthropoda</taxon>
        <taxon>Hexapoda</taxon>
        <taxon>Insecta</taxon>
        <taxon>Pterygota</taxon>
        <taxon>Neoptera</taxon>
        <taxon>Endopterygota</taxon>
        <taxon>Diptera</taxon>
        <taxon>Nematocera</taxon>
        <taxon>Culicoidea</taxon>
        <taxon>Culicidae</taxon>
        <taxon>Anophelinae</taxon>
        <taxon>Anopheles</taxon>
    </lineage>
</organism>
<proteinExistence type="predicted"/>
<keyword evidence="2" id="KW-1185">Reference proteome</keyword>
<protein>
    <submittedName>
        <fullName evidence="1">Uncharacterized protein</fullName>
    </submittedName>
</protein>
<dbReference type="VEuPathDB" id="VectorBase:ASTEI20_033718"/>
<evidence type="ECO:0000313" key="2">
    <source>
        <dbReference type="Proteomes" id="UP000076408"/>
    </source>
</evidence>
<dbReference type="AlphaFoldDB" id="A0A182YMW0"/>
<sequence>MIKSFPVADRLHLLDLGGSRKFLQGFMNNKMVSFDRWTNFPIHYGRTHMSSNIHNLLHVHEDVEVHGELDNFSAYPFENFLQFLK</sequence>
<accession>A0A182YMW0</accession>